<name>A0A0A5GKA7_9BACI</name>
<reference evidence="3 4" key="1">
    <citation type="submission" date="2013-08" db="EMBL/GenBank/DDBJ databases">
        <authorList>
            <person name="Huang J."/>
            <person name="Wang G."/>
        </authorList>
    </citation>
    <scope>NUCLEOTIDE SEQUENCE [LARGE SCALE GENOMIC DNA]</scope>
    <source>
        <strain evidence="3 4">JSM 076056</strain>
    </source>
</reference>
<proteinExistence type="inferred from homology"/>
<accession>A0A0A5GKA7</accession>
<feature type="domain" description="Glycosyltransferase 2-like" evidence="2">
    <location>
        <begin position="5"/>
        <end position="152"/>
    </location>
</feature>
<dbReference type="OrthoDB" id="396512at2"/>
<evidence type="ECO:0000313" key="3">
    <source>
        <dbReference type="EMBL" id="KGX92429.1"/>
    </source>
</evidence>
<gene>
    <name evidence="3" type="ORF">N781_17015</name>
</gene>
<protein>
    <submittedName>
        <fullName evidence="3">Glycosyl transferase family 2</fullName>
    </submittedName>
</protein>
<evidence type="ECO:0000259" key="2">
    <source>
        <dbReference type="Pfam" id="PF00535"/>
    </source>
</evidence>
<evidence type="ECO:0000256" key="1">
    <source>
        <dbReference type="ARBA" id="ARBA00006739"/>
    </source>
</evidence>
<sequence length="240" mass="27767">MDKVSIIIPFYNDPYVDIAIQSALDQTYPNCEVIVINDGSTKHADKVKRFLDRIKYIEKGNGGTATALNMGIKVSTGNYISWLSSDDKFHPQKIEKQLTFMKERNAKAMYGPVYFMDGEGNVSAGIRGRVFGSKHEFYRQMKQGCPINGCSVLIAKEVFDTLGVFKPEFRFAHDYEMWMRVITRYDFKYLGVPLVYYRVHQEMGTNKHRAAIVSESERIRKRYRPILDYKIKTTPLNARM</sequence>
<dbReference type="PANTHER" id="PTHR22916:SF3">
    <property type="entry name" value="UDP-GLCNAC:BETAGAL BETA-1,3-N-ACETYLGLUCOSAMINYLTRANSFERASE-LIKE PROTEIN 1"/>
    <property type="match status" value="1"/>
</dbReference>
<dbReference type="GO" id="GO:0016758">
    <property type="term" value="F:hexosyltransferase activity"/>
    <property type="evidence" value="ECO:0007669"/>
    <property type="project" value="UniProtKB-ARBA"/>
</dbReference>
<keyword evidence="4" id="KW-1185">Reference proteome</keyword>
<dbReference type="AlphaFoldDB" id="A0A0A5GKA7"/>
<dbReference type="STRING" id="1385510.GCA_000425205_02031"/>
<dbReference type="EMBL" id="AVPE01000006">
    <property type="protein sequence ID" value="KGX92429.1"/>
    <property type="molecule type" value="Genomic_DNA"/>
</dbReference>
<dbReference type="Pfam" id="PF00535">
    <property type="entry name" value="Glycos_transf_2"/>
    <property type="match status" value="1"/>
</dbReference>
<comment type="caution">
    <text evidence="3">The sequence shown here is derived from an EMBL/GenBank/DDBJ whole genome shotgun (WGS) entry which is preliminary data.</text>
</comment>
<dbReference type="InterPro" id="IPR001173">
    <property type="entry name" value="Glyco_trans_2-like"/>
</dbReference>
<comment type="similarity">
    <text evidence="1">Belongs to the glycosyltransferase 2 family.</text>
</comment>
<dbReference type="SUPFAM" id="SSF53448">
    <property type="entry name" value="Nucleotide-diphospho-sugar transferases"/>
    <property type="match status" value="1"/>
</dbReference>
<dbReference type="Gene3D" id="3.90.550.10">
    <property type="entry name" value="Spore Coat Polysaccharide Biosynthesis Protein SpsA, Chain A"/>
    <property type="match status" value="1"/>
</dbReference>
<organism evidence="3 4">
    <name type="scientific">Pontibacillus halophilus JSM 076056 = DSM 19796</name>
    <dbReference type="NCBI Taxonomy" id="1385510"/>
    <lineage>
        <taxon>Bacteria</taxon>
        <taxon>Bacillati</taxon>
        <taxon>Bacillota</taxon>
        <taxon>Bacilli</taxon>
        <taxon>Bacillales</taxon>
        <taxon>Bacillaceae</taxon>
        <taxon>Pontibacillus</taxon>
    </lineage>
</organism>
<dbReference type="eggNOG" id="COG1216">
    <property type="taxonomic scope" value="Bacteria"/>
</dbReference>
<keyword evidence="3" id="KW-0808">Transferase</keyword>
<dbReference type="InterPro" id="IPR029044">
    <property type="entry name" value="Nucleotide-diphossugar_trans"/>
</dbReference>
<dbReference type="RefSeq" id="WP_026800412.1">
    <property type="nucleotide sequence ID" value="NZ_AULI01000008.1"/>
</dbReference>
<dbReference type="PANTHER" id="PTHR22916">
    <property type="entry name" value="GLYCOSYLTRANSFERASE"/>
    <property type="match status" value="1"/>
</dbReference>
<evidence type="ECO:0000313" key="4">
    <source>
        <dbReference type="Proteomes" id="UP000030528"/>
    </source>
</evidence>
<dbReference type="Proteomes" id="UP000030528">
    <property type="component" value="Unassembled WGS sequence"/>
</dbReference>